<dbReference type="PANTHER" id="PTHR42924:SF3">
    <property type="entry name" value="POLYMERASE_HISTIDINOL PHOSPHATASE N-TERMINAL DOMAIN-CONTAINING PROTEIN"/>
    <property type="match status" value="1"/>
</dbReference>
<accession>A0A222P1P1</accession>
<proteinExistence type="predicted"/>
<dbReference type="RefSeq" id="WP_094090770.1">
    <property type="nucleotide sequence ID" value="NZ_CP016397.1"/>
</dbReference>
<evidence type="ECO:0000259" key="1">
    <source>
        <dbReference type="SMART" id="SM00481"/>
    </source>
</evidence>
<feature type="domain" description="Polymerase/histidinol phosphatase N-terminal" evidence="1">
    <location>
        <begin position="2"/>
        <end position="67"/>
    </location>
</feature>
<dbReference type="Gene3D" id="3.20.20.140">
    <property type="entry name" value="Metal-dependent hydrolases"/>
    <property type="match status" value="1"/>
</dbReference>
<dbReference type="PANTHER" id="PTHR42924">
    <property type="entry name" value="EXONUCLEASE"/>
    <property type="match status" value="1"/>
</dbReference>
<dbReference type="InterPro" id="IPR016195">
    <property type="entry name" value="Pol/histidinol_Pase-like"/>
</dbReference>
<name>A0A222P1P1_9GAMM</name>
<evidence type="ECO:0000313" key="3">
    <source>
        <dbReference type="Proteomes" id="UP000201728"/>
    </source>
</evidence>
<dbReference type="GO" id="GO:0035312">
    <property type="term" value="F:5'-3' DNA exonuclease activity"/>
    <property type="evidence" value="ECO:0007669"/>
    <property type="project" value="TreeGrafter"/>
</dbReference>
<dbReference type="EMBL" id="CP016397">
    <property type="protein sequence ID" value="ASQ45741.1"/>
    <property type="molecule type" value="Genomic_DNA"/>
</dbReference>
<dbReference type="InterPro" id="IPR004013">
    <property type="entry name" value="PHP_dom"/>
</dbReference>
<dbReference type="KEGG" id="lcd:clem_05930"/>
<dbReference type="CDD" id="cd07438">
    <property type="entry name" value="PHP_HisPPase_AMP"/>
    <property type="match status" value="1"/>
</dbReference>
<dbReference type="SUPFAM" id="SSF89550">
    <property type="entry name" value="PHP domain-like"/>
    <property type="match status" value="1"/>
</dbReference>
<evidence type="ECO:0000313" key="2">
    <source>
        <dbReference type="EMBL" id="ASQ45741.1"/>
    </source>
</evidence>
<sequence>MIDLHCHSNFSDGLLSPAELLDKAIQSNIKILALTDHDTTAGLKTLHDRAKALPIQIISGIELSVSWKKYDIHVLGLNINIDNQVLQSLIERQSQNRINRALQIGERMQACGISDAYAKACEIAGHHQIGRPHFAQLVVKEGLATDLQAAFKRFLGRGKPAYVRTSWLMLKEAVEGIRQAGGHAVLAHPLKYSLTRTRLQELISAFKDAGGNALEVVSGDINPAQIQEMAGLCQRYQLLASTGSDYHGAPLSRISLGRQQQLPVNCRPIWHQWNINRGLL</sequence>
<reference evidence="2 3" key="1">
    <citation type="submission" date="2016-07" db="EMBL/GenBank/DDBJ databases">
        <authorList>
            <person name="Hassler H."/>
        </authorList>
    </citation>
    <scope>NUCLEOTIDE SEQUENCE [LARGE SCALE GENOMIC DNA]</scope>
    <source>
        <strain evidence="2 3">CDC-D5610</strain>
    </source>
</reference>
<dbReference type="InterPro" id="IPR052018">
    <property type="entry name" value="PHP_domain"/>
</dbReference>
<dbReference type="OrthoDB" id="9804333at2"/>
<dbReference type="Gene3D" id="1.10.150.650">
    <property type="match status" value="1"/>
</dbReference>
<dbReference type="AlphaFoldDB" id="A0A222P1P1"/>
<organism evidence="2 3">
    <name type="scientific">Legionella clemsonensis</name>
    <dbReference type="NCBI Taxonomy" id="1867846"/>
    <lineage>
        <taxon>Bacteria</taxon>
        <taxon>Pseudomonadati</taxon>
        <taxon>Pseudomonadota</taxon>
        <taxon>Gammaproteobacteria</taxon>
        <taxon>Legionellales</taxon>
        <taxon>Legionellaceae</taxon>
        <taxon>Legionella</taxon>
    </lineage>
</organism>
<dbReference type="Proteomes" id="UP000201728">
    <property type="component" value="Chromosome"/>
</dbReference>
<dbReference type="GO" id="GO:0004534">
    <property type="term" value="F:5'-3' RNA exonuclease activity"/>
    <property type="evidence" value="ECO:0007669"/>
    <property type="project" value="TreeGrafter"/>
</dbReference>
<dbReference type="SMART" id="SM00481">
    <property type="entry name" value="POLIIIAc"/>
    <property type="match status" value="1"/>
</dbReference>
<gene>
    <name evidence="2" type="ORF">clem_05930</name>
</gene>
<dbReference type="Pfam" id="PF02811">
    <property type="entry name" value="PHP"/>
    <property type="match status" value="1"/>
</dbReference>
<dbReference type="InterPro" id="IPR003141">
    <property type="entry name" value="Pol/His_phosphatase_N"/>
</dbReference>
<keyword evidence="3" id="KW-1185">Reference proteome</keyword>
<protein>
    <recommendedName>
        <fullName evidence="1">Polymerase/histidinol phosphatase N-terminal domain-containing protein</fullName>
    </recommendedName>
</protein>